<feature type="compositionally biased region" description="Basic and acidic residues" evidence="1">
    <location>
        <begin position="17"/>
        <end position="51"/>
    </location>
</feature>
<comment type="caution">
    <text evidence="2">The sequence shown here is derived from an EMBL/GenBank/DDBJ whole genome shotgun (WGS) entry which is preliminary data.</text>
</comment>
<organism evidence="2 3">
    <name type="scientific">Aurantimonas aggregata</name>
    <dbReference type="NCBI Taxonomy" id="2047720"/>
    <lineage>
        <taxon>Bacteria</taxon>
        <taxon>Pseudomonadati</taxon>
        <taxon>Pseudomonadota</taxon>
        <taxon>Alphaproteobacteria</taxon>
        <taxon>Hyphomicrobiales</taxon>
        <taxon>Aurantimonadaceae</taxon>
        <taxon>Aurantimonas</taxon>
    </lineage>
</organism>
<feature type="compositionally biased region" description="Polar residues" evidence="1">
    <location>
        <begin position="1"/>
        <end position="16"/>
    </location>
</feature>
<dbReference type="Proteomes" id="UP000476332">
    <property type="component" value="Unassembled WGS sequence"/>
</dbReference>
<evidence type="ECO:0000256" key="1">
    <source>
        <dbReference type="SAM" id="MobiDB-lite"/>
    </source>
</evidence>
<proteinExistence type="predicted"/>
<dbReference type="RefSeq" id="WP_163042939.1">
    <property type="nucleotide sequence ID" value="NZ_JAAAMJ010000002.1"/>
</dbReference>
<evidence type="ECO:0000313" key="3">
    <source>
        <dbReference type="Proteomes" id="UP000476332"/>
    </source>
</evidence>
<feature type="compositionally biased region" description="Basic and acidic residues" evidence="1">
    <location>
        <begin position="74"/>
        <end position="94"/>
    </location>
</feature>
<sequence>MSGQADQPSDSTLIRSQQDKDTPEHIAPDETREPAGRSDSDTQSQRERESAKAGVAPNGREQMASIFEQNGGDSGDKSVEPEKGGSSADADKGLAQRGRSLLGE</sequence>
<name>A0A6L9MEH1_9HYPH</name>
<protein>
    <submittedName>
        <fullName evidence="2">Uncharacterized protein</fullName>
    </submittedName>
</protein>
<feature type="region of interest" description="Disordered" evidence="1">
    <location>
        <begin position="1"/>
        <end position="104"/>
    </location>
</feature>
<reference evidence="2 3" key="1">
    <citation type="submission" date="2020-01" db="EMBL/GenBank/DDBJ databases">
        <title>Genomes of bacteria type strains.</title>
        <authorList>
            <person name="Chen J."/>
            <person name="Zhu S."/>
            <person name="Chen J."/>
        </authorList>
    </citation>
    <scope>NUCLEOTIDE SEQUENCE [LARGE SCALE GENOMIC DNA]</scope>
    <source>
        <strain evidence="2 3">KCTC 52919</strain>
    </source>
</reference>
<accession>A0A6L9MEH1</accession>
<evidence type="ECO:0000313" key="2">
    <source>
        <dbReference type="EMBL" id="NDV86205.1"/>
    </source>
</evidence>
<gene>
    <name evidence="2" type="ORF">GTW51_05760</name>
</gene>
<keyword evidence="3" id="KW-1185">Reference proteome</keyword>
<dbReference type="EMBL" id="JAAAMJ010000002">
    <property type="protein sequence ID" value="NDV86205.1"/>
    <property type="molecule type" value="Genomic_DNA"/>
</dbReference>
<dbReference type="AlphaFoldDB" id="A0A6L9MEH1"/>